<feature type="transmembrane region" description="Helical" evidence="2">
    <location>
        <begin position="116"/>
        <end position="137"/>
    </location>
</feature>
<sequence>MLLPPLLLLLTTVTTVGLIAAWAATSRWHWFVRAMLCLGVAALPLLIPAYELSIAAMALMGTVVAGVLVWKWLRRRAAGERRPSQFATRDLLLAVIPVAAVCAVVVQMPPLGADRWFGMLLSGCFSGLVILVGLWLAAAVPWNRWARSVLAAFAGVAAVLVASGWGQLLTSLAYQIGWPAESLLPWDRQDLVASLHWPGVAVACVLLAGCLAWAAPPWQGERPMRVAIISVYAMLGVVVIAAPVMALFLLANPPAIPQQSAPNPNGIEDYNRAVALLNAPLDAAASDAESGIASQEEIDAMVERQEQLYRIVETGLAKGVQRELSFQEDPTNSNIEQHLEQLNGYRSLARSLYASARSHTPGDESGTDADAFRFAALAQYGASLSQGGLLVDALVAAACGGQGAEGLYSVRDATPPDAYPNLIEAIKAAEQRADDLHNITLREQVWSQRVGGWTTRLLNVLGINSELQRPAYESSRLSYQQFLASLRLLQIQYALLSYHDQHGEWPSELKALTPGILETLPTDPFAPDGGPFRYHRDANSYQLYSVWADGQDDQGAPPREANGAVSWNPELRGDLSLEALYGAQSYRQDDPNSSE</sequence>
<name>A0A5C5UZD9_9BACT</name>
<feature type="transmembrane region" description="Helical" evidence="2">
    <location>
        <begin position="6"/>
        <end position="23"/>
    </location>
</feature>
<feature type="transmembrane region" description="Helical" evidence="2">
    <location>
        <begin position="226"/>
        <end position="250"/>
    </location>
</feature>
<dbReference type="Gene3D" id="3.30.700.10">
    <property type="entry name" value="Glycoprotein, Type 4 Pilin"/>
    <property type="match status" value="1"/>
</dbReference>
<dbReference type="Proteomes" id="UP000316714">
    <property type="component" value="Unassembled WGS sequence"/>
</dbReference>
<protein>
    <recommendedName>
        <fullName evidence="5">Type II secretion system protein GspG C-terminal domain-containing protein</fullName>
    </recommendedName>
</protein>
<accession>A0A5C5UZD9</accession>
<feature type="region of interest" description="Disordered" evidence="1">
    <location>
        <begin position="549"/>
        <end position="568"/>
    </location>
</feature>
<evidence type="ECO:0000313" key="4">
    <source>
        <dbReference type="Proteomes" id="UP000316714"/>
    </source>
</evidence>
<keyword evidence="2" id="KW-0472">Membrane</keyword>
<feature type="transmembrane region" description="Helical" evidence="2">
    <location>
        <begin position="30"/>
        <end position="47"/>
    </location>
</feature>
<dbReference type="EMBL" id="SIHJ01000004">
    <property type="protein sequence ID" value="TWT31033.1"/>
    <property type="molecule type" value="Genomic_DNA"/>
</dbReference>
<gene>
    <name evidence="3" type="ORF">KOR34_44070</name>
</gene>
<organism evidence="3 4">
    <name type="scientific">Posidoniimonas corsicana</name>
    <dbReference type="NCBI Taxonomy" id="1938618"/>
    <lineage>
        <taxon>Bacteria</taxon>
        <taxon>Pseudomonadati</taxon>
        <taxon>Planctomycetota</taxon>
        <taxon>Planctomycetia</taxon>
        <taxon>Pirellulales</taxon>
        <taxon>Lacipirellulaceae</taxon>
        <taxon>Posidoniimonas</taxon>
    </lineage>
</organism>
<evidence type="ECO:0000313" key="3">
    <source>
        <dbReference type="EMBL" id="TWT31033.1"/>
    </source>
</evidence>
<dbReference type="RefSeq" id="WP_146568218.1">
    <property type="nucleotide sequence ID" value="NZ_SIHJ01000004.1"/>
</dbReference>
<feature type="transmembrane region" description="Helical" evidence="2">
    <location>
        <begin position="53"/>
        <end position="70"/>
    </location>
</feature>
<keyword evidence="2" id="KW-0812">Transmembrane</keyword>
<feature type="transmembrane region" description="Helical" evidence="2">
    <location>
        <begin position="149"/>
        <end position="174"/>
    </location>
</feature>
<comment type="caution">
    <text evidence="3">The sequence shown here is derived from an EMBL/GenBank/DDBJ whole genome shotgun (WGS) entry which is preliminary data.</text>
</comment>
<dbReference type="OrthoDB" id="246463at2"/>
<evidence type="ECO:0008006" key="5">
    <source>
        <dbReference type="Google" id="ProtNLM"/>
    </source>
</evidence>
<dbReference type="AlphaFoldDB" id="A0A5C5UZD9"/>
<reference evidence="3 4" key="1">
    <citation type="submission" date="2019-02" db="EMBL/GenBank/DDBJ databases">
        <title>Deep-cultivation of Planctomycetes and their phenomic and genomic characterization uncovers novel biology.</title>
        <authorList>
            <person name="Wiegand S."/>
            <person name="Jogler M."/>
            <person name="Boedeker C."/>
            <person name="Pinto D."/>
            <person name="Vollmers J."/>
            <person name="Rivas-Marin E."/>
            <person name="Kohn T."/>
            <person name="Peeters S.H."/>
            <person name="Heuer A."/>
            <person name="Rast P."/>
            <person name="Oberbeckmann S."/>
            <person name="Bunk B."/>
            <person name="Jeske O."/>
            <person name="Meyerdierks A."/>
            <person name="Storesund J.E."/>
            <person name="Kallscheuer N."/>
            <person name="Luecker S."/>
            <person name="Lage O.M."/>
            <person name="Pohl T."/>
            <person name="Merkel B.J."/>
            <person name="Hornburger P."/>
            <person name="Mueller R.-W."/>
            <person name="Bruemmer F."/>
            <person name="Labrenz M."/>
            <person name="Spormann A.M."/>
            <person name="Op Den Camp H."/>
            <person name="Overmann J."/>
            <person name="Amann R."/>
            <person name="Jetten M.S.M."/>
            <person name="Mascher T."/>
            <person name="Medema M.H."/>
            <person name="Devos D.P."/>
            <person name="Kaster A.-K."/>
            <person name="Ovreas L."/>
            <person name="Rohde M."/>
            <person name="Galperin M.Y."/>
            <person name="Jogler C."/>
        </authorList>
    </citation>
    <scope>NUCLEOTIDE SEQUENCE [LARGE SCALE GENOMIC DNA]</scope>
    <source>
        <strain evidence="3 4">KOR34</strain>
    </source>
</reference>
<feature type="transmembrane region" description="Helical" evidence="2">
    <location>
        <begin position="91"/>
        <end position="110"/>
    </location>
</feature>
<keyword evidence="2" id="KW-1133">Transmembrane helix</keyword>
<evidence type="ECO:0000256" key="2">
    <source>
        <dbReference type="SAM" id="Phobius"/>
    </source>
</evidence>
<keyword evidence="4" id="KW-1185">Reference proteome</keyword>
<feature type="transmembrane region" description="Helical" evidence="2">
    <location>
        <begin position="194"/>
        <end position="214"/>
    </location>
</feature>
<evidence type="ECO:0000256" key="1">
    <source>
        <dbReference type="SAM" id="MobiDB-lite"/>
    </source>
</evidence>
<proteinExistence type="predicted"/>